<proteinExistence type="predicted"/>
<feature type="domain" description="Carrier" evidence="1">
    <location>
        <begin position="1"/>
        <end position="77"/>
    </location>
</feature>
<dbReference type="EMBL" id="CP042467">
    <property type="protein sequence ID" value="QED29877.1"/>
    <property type="molecule type" value="Genomic_DNA"/>
</dbReference>
<accession>A0A5B8XXE8</accession>
<name>A0A5B8XXE8_9DELT</name>
<dbReference type="KEGG" id="bbae:FRD01_22105"/>
<dbReference type="InterPro" id="IPR036736">
    <property type="entry name" value="ACP-like_sf"/>
</dbReference>
<dbReference type="RefSeq" id="WP_146963110.1">
    <property type="nucleotide sequence ID" value="NZ_CP042467.1"/>
</dbReference>
<dbReference type="SUPFAM" id="SSF47336">
    <property type="entry name" value="ACP-like"/>
    <property type="match status" value="1"/>
</dbReference>
<evidence type="ECO:0000313" key="2">
    <source>
        <dbReference type="EMBL" id="QED29877.1"/>
    </source>
</evidence>
<gene>
    <name evidence="2" type="ORF">FRD01_22105</name>
</gene>
<sequence>MNDEIYRVFSRVALDVGNRTFSPEELEQPLSELNIDSVELMEMFGMMEEELGLLLSESEIAEIQTLEQLLAVMSQKTT</sequence>
<dbReference type="Proteomes" id="UP000321595">
    <property type="component" value="Chromosome"/>
</dbReference>
<dbReference type="InterPro" id="IPR009081">
    <property type="entry name" value="PP-bd_ACP"/>
</dbReference>
<dbReference type="Gene3D" id="1.10.1200.10">
    <property type="entry name" value="ACP-like"/>
    <property type="match status" value="1"/>
</dbReference>
<keyword evidence="3" id="KW-1185">Reference proteome</keyword>
<dbReference type="PROSITE" id="PS50075">
    <property type="entry name" value="CARRIER"/>
    <property type="match status" value="1"/>
</dbReference>
<dbReference type="AlphaFoldDB" id="A0A5B8XXE8"/>
<organism evidence="2 3">
    <name type="scientific">Microvenator marinus</name>
    <dbReference type="NCBI Taxonomy" id="2600177"/>
    <lineage>
        <taxon>Bacteria</taxon>
        <taxon>Deltaproteobacteria</taxon>
        <taxon>Bradymonadales</taxon>
        <taxon>Microvenatoraceae</taxon>
        <taxon>Microvenator</taxon>
    </lineage>
</organism>
<dbReference type="Pfam" id="PF00550">
    <property type="entry name" value="PP-binding"/>
    <property type="match status" value="1"/>
</dbReference>
<evidence type="ECO:0000313" key="3">
    <source>
        <dbReference type="Proteomes" id="UP000321595"/>
    </source>
</evidence>
<evidence type="ECO:0000259" key="1">
    <source>
        <dbReference type="PROSITE" id="PS50075"/>
    </source>
</evidence>
<reference evidence="2 3" key="1">
    <citation type="submission" date="2019-08" db="EMBL/GenBank/DDBJ databases">
        <authorList>
            <person name="Liang Q."/>
        </authorList>
    </citation>
    <scope>NUCLEOTIDE SEQUENCE [LARGE SCALE GENOMIC DNA]</scope>
    <source>
        <strain evidence="2 3">V1718</strain>
    </source>
</reference>
<protein>
    <recommendedName>
        <fullName evidence="1">Carrier domain-containing protein</fullName>
    </recommendedName>
</protein>